<gene>
    <name evidence="2" type="ORF">RXV79_18215</name>
</gene>
<dbReference type="Proteomes" id="UP001303946">
    <property type="component" value="Chromosome"/>
</dbReference>
<reference evidence="2 3" key="1">
    <citation type="submission" date="2023-10" db="EMBL/GenBank/DDBJ databases">
        <title>Bacteria for the degradation of biodegradable plastic PBAT(Polybutylene adipate terephthalate).</title>
        <authorList>
            <person name="Weon H.-Y."/>
            <person name="Yeon J."/>
        </authorList>
    </citation>
    <scope>NUCLEOTIDE SEQUENCE [LARGE SCALE GENOMIC DNA]</scope>
    <source>
        <strain evidence="2 3">SBD 7-3</strain>
    </source>
</reference>
<organism evidence="2 3">
    <name type="scientific">Piscinibacter gummiphilus</name>
    <dbReference type="NCBI Taxonomy" id="946333"/>
    <lineage>
        <taxon>Bacteria</taxon>
        <taxon>Pseudomonadati</taxon>
        <taxon>Pseudomonadota</taxon>
        <taxon>Betaproteobacteria</taxon>
        <taxon>Burkholderiales</taxon>
        <taxon>Sphaerotilaceae</taxon>
        <taxon>Piscinibacter</taxon>
    </lineage>
</organism>
<keyword evidence="3" id="KW-1185">Reference proteome</keyword>
<evidence type="ECO:0000313" key="3">
    <source>
        <dbReference type="Proteomes" id="UP001303946"/>
    </source>
</evidence>
<evidence type="ECO:0000256" key="1">
    <source>
        <dbReference type="SAM" id="MobiDB-lite"/>
    </source>
</evidence>
<protein>
    <recommendedName>
        <fullName evidence="4">DUF5710 domain-containing protein</fullName>
    </recommendedName>
</protein>
<dbReference type="RefSeq" id="WP_316699493.1">
    <property type="nucleotide sequence ID" value="NZ_CP136336.1"/>
</dbReference>
<sequence length="125" mass="14454">MATPAWHQTRVTKKYAPSQPGARKLTRRYGEELVCVRHRQNLEGTVRYTTVELLVEQTPLPPKKLMRPLLAVRLQGSESDLRRRIMAYGAQWDPRLGIWWVPRGVVTRLRLMDRVVQTGVAGKPR</sequence>
<evidence type="ECO:0008006" key="4">
    <source>
        <dbReference type="Google" id="ProtNLM"/>
    </source>
</evidence>
<proteinExistence type="predicted"/>
<accession>A0ABZ0CPD8</accession>
<feature type="region of interest" description="Disordered" evidence="1">
    <location>
        <begin position="1"/>
        <end position="22"/>
    </location>
</feature>
<name>A0ABZ0CPD8_9BURK</name>
<dbReference type="EMBL" id="CP136336">
    <property type="protein sequence ID" value="WOB06847.1"/>
    <property type="molecule type" value="Genomic_DNA"/>
</dbReference>
<evidence type="ECO:0000313" key="2">
    <source>
        <dbReference type="EMBL" id="WOB06847.1"/>
    </source>
</evidence>